<evidence type="ECO:0000313" key="3">
    <source>
        <dbReference type="Proteomes" id="UP000076874"/>
    </source>
</evidence>
<reference evidence="2 3" key="1">
    <citation type="journal article" date="2016" name="Genome Biol. Evol.">
        <title>Divergent and convergent evolution of fungal pathogenicity.</title>
        <authorList>
            <person name="Shang Y."/>
            <person name="Xiao G."/>
            <person name="Zheng P."/>
            <person name="Cen K."/>
            <person name="Zhan S."/>
            <person name="Wang C."/>
        </authorList>
    </citation>
    <scope>NUCLEOTIDE SEQUENCE [LARGE SCALE GENOMIC DNA]</scope>
    <source>
        <strain evidence="2 3">RCEF 264</strain>
    </source>
</reference>
<evidence type="ECO:0000256" key="1">
    <source>
        <dbReference type="SAM" id="MobiDB-lite"/>
    </source>
</evidence>
<accession>A0A167RIN4</accession>
<dbReference type="OrthoDB" id="10411534at2759"/>
<dbReference type="EMBL" id="AZHD01000012">
    <property type="protein sequence ID" value="OAA58636.1"/>
    <property type="molecule type" value="Genomic_DNA"/>
</dbReference>
<feature type="region of interest" description="Disordered" evidence="1">
    <location>
        <begin position="176"/>
        <end position="302"/>
    </location>
</feature>
<feature type="region of interest" description="Disordered" evidence="1">
    <location>
        <begin position="533"/>
        <end position="557"/>
    </location>
</feature>
<organism evidence="2 3">
    <name type="scientific">Niveomyces insectorum RCEF 264</name>
    <dbReference type="NCBI Taxonomy" id="1081102"/>
    <lineage>
        <taxon>Eukaryota</taxon>
        <taxon>Fungi</taxon>
        <taxon>Dikarya</taxon>
        <taxon>Ascomycota</taxon>
        <taxon>Pezizomycotina</taxon>
        <taxon>Sordariomycetes</taxon>
        <taxon>Hypocreomycetidae</taxon>
        <taxon>Hypocreales</taxon>
        <taxon>Cordycipitaceae</taxon>
        <taxon>Niveomyces</taxon>
    </lineage>
</organism>
<feature type="compositionally biased region" description="Basic and acidic residues" evidence="1">
    <location>
        <begin position="193"/>
        <end position="285"/>
    </location>
</feature>
<sequence>MAPGGGFTPEQLALAKELQRNFRASGTFHAEPTTDPATTKALAVTTVSFPSSPPSSPPSSSQPARAKPDRWKNGLLRPLPSRSKDAAPDFPNLPSDLVKSLPPKPPPVVSRLFDAPTDESKPPPFVLSQFPLAEAMAASTYPFRPPPPPLPQVAKTPIPLLHKATAQFMRKTARLKAISPEPEFPMGVLRTPKTAETETISKEKKKEDKKREQKESKEEKKGDKENKTGDTEDKKEDTEKKKGDNDDHKRDIEIRNGDTALQKRDTENQKDNESKKGDPKEHDKEDSDDEGEKSQLALAVVPKDDWKPSIFYYYNEEPKQATSVGAKAVSQNGSKPSGNDYSVKADRPPPTQDAPSKTVASAAQPRNKAKPNGHHLLDDLVDADFPDHPVLPIQRSSTADWYSSESTDLIDLFQDLSVNKPAAKANGKMPAVVANKDVSTSPKSNTPPEVRKALEINMMGKPICWNYGTDAPQVRDIEEAETADERSEELAKETPDPFAQRPWPRAWSYQGGPMKIPGLETSTGRQVVLKENEDQIVARPATPPPRFLGLKASRFSN</sequence>
<evidence type="ECO:0000313" key="2">
    <source>
        <dbReference type="EMBL" id="OAA58636.1"/>
    </source>
</evidence>
<feature type="compositionally biased region" description="Basic and acidic residues" evidence="1">
    <location>
        <begin position="478"/>
        <end position="495"/>
    </location>
</feature>
<feature type="region of interest" description="Disordered" evidence="1">
    <location>
        <begin position="478"/>
        <end position="521"/>
    </location>
</feature>
<feature type="region of interest" description="Disordered" evidence="1">
    <location>
        <begin position="317"/>
        <end position="381"/>
    </location>
</feature>
<feature type="compositionally biased region" description="Polar residues" evidence="1">
    <location>
        <begin position="437"/>
        <end position="447"/>
    </location>
</feature>
<protein>
    <submittedName>
        <fullName evidence="2">Uncharacterized protein</fullName>
    </submittedName>
</protein>
<name>A0A167RIN4_9HYPO</name>
<dbReference type="AlphaFoldDB" id="A0A167RIN4"/>
<feature type="region of interest" description="Disordered" evidence="1">
    <location>
        <begin position="423"/>
        <end position="449"/>
    </location>
</feature>
<feature type="region of interest" description="Disordered" evidence="1">
    <location>
        <begin position="23"/>
        <end position="126"/>
    </location>
</feature>
<comment type="caution">
    <text evidence="2">The sequence shown here is derived from an EMBL/GenBank/DDBJ whole genome shotgun (WGS) entry which is preliminary data.</text>
</comment>
<keyword evidence="3" id="KW-1185">Reference proteome</keyword>
<dbReference type="Proteomes" id="UP000076874">
    <property type="component" value="Unassembled WGS sequence"/>
</dbReference>
<gene>
    <name evidence="2" type="ORF">SPI_06709</name>
</gene>
<proteinExistence type="predicted"/>
<feature type="compositionally biased region" description="Polar residues" evidence="1">
    <location>
        <begin position="329"/>
        <end position="340"/>
    </location>
</feature>